<evidence type="ECO:0000259" key="4">
    <source>
        <dbReference type="PROSITE" id="PS51007"/>
    </source>
</evidence>
<protein>
    <recommendedName>
        <fullName evidence="4">Cytochrome c domain-containing protein</fullName>
    </recommendedName>
</protein>
<dbReference type="SUPFAM" id="SSF46626">
    <property type="entry name" value="Cytochrome c"/>
    <property type="match status" value="1"/>
</dbReference>
<dbReference type="EMBL" id="LAZR01000226">
    <property type="protein sequence ID" value="KKN80730.1"/>
    <property type="molecule type" value="Genomic_DNA"/>
</dbReference>
<dbReference type="InterPro" id="IPR009056">
    <property type="entry name" value="Cyt_c-like_dom"/>
</dbReference>
<dbReference type="InterPro" id="IPR036909">
    <property type="entry name" value="Cyt_c-like_dom_sf"/>
</dbReference>
<dbReference type="AlphaFoldDB" id="A0A0F9THM2"/>
<name>A0A0F9THM2_9ZZZZ</name>
<dbReference type="Gene3D" id="1.10.760.10">
    <property type="entry name" value="Cytochrome c-like domain"/>
    <property type="match status" value="1"/>
</dbReference>
<sequence length="103" mass="11123">MNRYALTLLLPLLLPGAAEAQVKGDAAIGRAIAERWCAACHIVSPEQTSGSADVLTFMTIAEQADEDRGSLKAFLADPHPVMPDMSLTRQEIRDIVAYIGSLR</sequence>
<dbReference type="GO" id="GO:0020037">
    <property type="term" value="F:heme binding"/>
    <property type="evidence" value="ECO:0007669"/>
    <property type="project" value="InterPro"/>
</dbReference>
<accession>A0A0F9THM2</accession>
<organism evidence="5">
    <name type="scientific">marine sediment metagenome</name>
    <dbReference type="NCBI Taxonomy" id="412755"/>
    <lineage>
        <taxon>unclassified sequences</taxon>
        <taxon>metagenomes</taxon>
        <taxon>ecological metagenomes</taxon>
    </lineage>
</organism>
<feature type="domain" description="Cytochrome c" evidence="4">
    <location>
        <begin position="24"/>
        <end position="103"/>
    </location>
</feature>
<evidence type="ECO:0000313" key="5">
    <source>
        <dbReference type="EMBL" id="KKN80730.1"/>
    </source>
</evidence>
<dbReference type="GO" id="GO:0046872">
    <property type="term" value="F:metal ion binding"/>
    <property type="evidence" value="ECO:0007669"/>
    <property type="project" value="UniProtKB-KW"/>
</dbReference>
<evidence type="ECO:0000256" key="1">
    <source>
        <dbReference type="ARBA" id="ARBA00022617"/>
    </source>
</evidence>
<comment type="caution">
    <text evidence="5">The sequence shown here is derived from an EMBL/GenBank/DDBJ whole genome shotgun (WGS) entry which is preliminary data.</text>
</comment>
<dbReference type="Pfam" id="PF13442">
    <property type="entry name" value="Cytochrome_CBB3"/>
    <property type="match status" value="1"/>
</dbReference>
<proteinExistence type="predicted"/>
<keyword evidence="2" id="KW-0479">Metal-binding</keyword>
<dbReference type="PROSITE" id="PS51007">
    <property type="entry name" value="CYTC"/>
    <property type="match status" value="1"/>
</dbReference>
<gene>
    <name evidence="5" type="ORF">LCGC14_0326830</name>
</gene>
<dbReference type="GO" id="GO:0009055">
    <property type="term" value="F:electron transfer activity"/>
    <property type="evidence" value="ECO:0007669"/>
    <property type="project" value="InterPro"/>
</dbReference>
<evidence type="ECO:0000256" key="3">
    <source>
        <dbReference type="ARBA" id="ARBA00023004"/>
    </source>
</evidence>
<evidence type="ECO:0000256" key="2">
    <source>
        <dbReference type="ARBA" id="ARBA00022723"/>
    </source>
</evidence>
<reference evidence="5" key="1">
    <citation type="journal article" date="2015" name="Nature">
        <title>Complex archaea that bridge the gap between prokaryotes and eukaryotes.</title>
        <authorList>
            <person name="Spang A."/>
            <person name="Saw J.H."/>
            <person name="Jorgensen S.L."/>
            <person name="Zaremba-Niedzwiedzka K."/>
            <person name="Martijn J."/>
            <person name="Lind A.E."/>
            <person name="van Eijk R."/>
            <person name="Schleper C."/>
            <person name="Guy L."/>
            <person name="Ettema T.J."/>
        </authorList>
    </citation>
    <scope>NUCLEOTIDE SEQUENCE</scope>
</reference>
<keyword evidence="3" id="KW-0408">Iron</keyword>
<keyword evidence="1" id="KW-0349">Heme</keyword>